<dbReference type="EMBL" id="MU273636">
    <property type="protein sequence ID" value="KAI0030164.1"/>
    <property type="molecule type" value="Genomic_DNA"/>
</dbReference>
<sequence length="302" mass="33914">MAPLTAFPLPLPPFGPPEGYAYEEYSASEQSRTTAFNTGIDQRDRFLGQPRCVVCGDQGNVLQHCHIIPASRQDKWEDLLERNWLPPKAKHSVQHEPRNGLLMCPNHHAHFDKYNFFLRYLPGVRKVVSVNFSGLPSLQRFHGKAIALDIEDQRAPFPALFIFQEHYVRAEHLFVPHVHDVPDDPPWQDWILNDGVLRSDGKFERARPPLPSAAPNLGISTEVQESIQRTQRITATNAGGTSRPGYTTLVMNEDVVAEILAATRALPTWKACMLEGTSWTGTAEENTKKYLDIVGAGADDRE</sequence>
<keyword evidence="2" id="KW-1185">Reference proteome</keyword>
<comment type="caution">
    <text evidence="1">The sequence shown here is derived from an EMBL/GenBank/DDBJ whole genome shotgun (WGS) entry which is preliminary data.</text>
</comment>
<dbReference type="Proteomes" id="UP000814128">
    <property type="component" value="Unassembled WGS sequence"/>
</dbReference>
<name>A0ACB8QEI9_9AGAM</name>
<evidence type="ECO:0000313" key="1">
    <source>
        <dbReference type="EMBL" id="KAI0030164.1"/>
    </source>
</evidence>
<accession>A0ACB8QEI9</accession>
<evidence type="ECO:0000313" key="2">
    <source>
        <dbReference type="Proteomes" id="UP000814128"/>
    </source>
</evidence>
<protein>
    <submittedName>
        <fullName evidence="1">Uncharacterized protein</fullName>
    </submittedName>
</protein>
<gene>
    <name evidence="1" type="ORF">K488DRAFT_54795</name>
</gene>
<organism evidence="1 2">
    <name type="scientific">Vararia minispora EC-137</name>
    <dbReference type="NCBI Taxonomy" id="1314806"/>
    <lineage>
        <taxon>Eukaryota</taxon>
        <taxon>Fungi</taxon>
        <taxon>Dikarya</taxon>
        <taxon>Basidiomycota</taxon>
        <taxon>Agaricomycotina</taxon>
        <taxon>Agaricomycetes</taxon>
        <taxon>Russulales</taxon>
        <taxon>Lachnocladiaceae</taxon>
        <taxon>Vararia</taxon>
    </lineage>
</organism>
<reference evidence="1" key="2">
    <citation type="journal article" date="2022" name="New Phytol.">
        <title>Evolutionary transition to the ectomycorrhizal habit in the genomes of a hyperdiverse lineage of mushroom-forming fungi.</title>
        <authorList>
            <person name="Looney B."/>
            <person name="Miyauchi S."/>
            <person name="Morin E."/>
            <person name="Drula E."/>
            <person name="Courty P.E."/>
            <person name="Kohler A."/>
            <person name="Kuo A."/>
            <person name="LaButti K."/>
            <person name="Pangilinan J."/>
            <person name="Lipzen A."/>
            <person name="Riley R."/>
            <person name="Andreopoulos W."/>
            <person name="He G."/>
            <person name="Johnson J."/>
            <person name="Nolan M."/>
            <person name="Tritt A."/>
            <person name="Barry K.W."/>
            <person name="Grigoriev I.V."/>
            <person name="Nagy L.G."/>
            <person name="Hibbett D."/>
            <person name="Henrissat B."/>
            <person name="Matheny P.B."/>
            <person name="Labbe J."/>
            <person name="Martin F.M."/>
        </authorList>
    </citation>
    <scope>NUCLEOTIDE SEQUENCE</scope>
    <source>
        <strain evidence="1">EC-137</strain>
    </source>
</reference>
<reference evidence="1" key="1">
    <citation type="submission" date="2021-02" db="EMBL/GenBank/DDBJ databases">
        <authorList>
            <consortium name="DOE Joint Genome Institute"/>
            <person name="Ahrendt S."/>
            <person name="Looney B.P."/>
            <person name="Miyauchi S."/>
            <person name="Morin E."/>
            <person name="Drula E."/>
            <person name="Courty P.E."/>
            <person name="Chicoki N."/>
            <person name="Fauchery L."/>
            <person name="Kohler A."/>
            <person name="Kuo A."/>
            <person name="Labutti K."/>
            <person name="Pangilinan J."/>
            <person name="Lipzen A."/>
            <person name="Riley R."/>
            <person name="Andreopoulos W."/>
            <person name="He G."/>
            <person name="Johnson J."/>
            <person name="Barry K.W."/>
            <person name="Grigoriev I.V."/>
            <person name="Nagy L."/>
            <person name="Hibbett D."/>
            <person name="Henrissat B."/>
            <person name="Matheny P.B."/>
            <person name="Labbe J."/>
            <person name="Martin F."/>
        </authorList>
    </citation>
    <scope>NUCLEOTIDE SEQUENCE</scope>
    <source>
        <strain evidence="1">EC-137</strain>
    </source>
</reference>
<proteinExistence type="predicted"/>